<organism evidence="2 3">
    <name type="scientific">Thelohanellus kitauei</name>
    <name type="common">Myxosporean</name>
    <dbReference type="NCBI Taxonomy" id="669202"/>
    <lineage>
        <taxon>Eukaryota</taxon>
        <taxon>Metazoa</taxon>
        <taxon>Cnidaria</taxon>
        <taxon>Myxozoa</taxon>
        <taxon>Myxosporea</taxon>
        <taxon>Bivalvulida</taxon>
        <taxon>Platysporina</taxon>
        <taxon>Myxobolidae</taxon>
        <taxon>Thelohanellus</taxon>
    </lineage>
</organism>
<gene>
    <name evidence="2" type="ORF">RF11_12898</name>
</gene>
<evidence type="ECO:0000313" key="3">
    <source>
        <dbReference type="Proteomes" id="UP000031668"/>
    </source>
</evidence>
<dbReference type="PANTHER" id="PTHR23048">
    <property type="entry name" value="MYOSIN LIGHT CHAIN 1, 3"/>
    <property type="match status" value="1"/>
</dbReference>
<evidence type="ECO:0000259" key="1">
    <source>
        <dbReference type="PROSITE" id="PS50222"/>
    </source>
</evidence>
<accession>A0A0C2IX70</accession>
<dbReference type="Proteomes" id="UP000031668">
    <property type="component" value="Unassembled WGS sequence"/>
</dbReference>
<sequence>MEELKDTFTCYDKTGTDQIDPADLETFLFAAGLNPVRSDVEKVLNEIGKNPITFETACAYYNSLASKGDEVSKAHFIEIFKPFDREANGHISVAEFIKITSQLGDKLTDDEISLVLPNFEVAANGTIAYQDIVNWAIEK</sequence>
<dbReference type="GO" id="GO:0016460">
    <property type="term" value="C:myosin II complex"/>
    <property type="evidence" value="ECO:0007669"/>
    <property type="project" value="TreeGrafter"/>
</dbReference>
<feature type="domain" description="EF-hand" evidence="1">
    <location>
        <begin position="1"/>
        <end position="34"/>
    </location>
</feature>
<dbReference type="PROSITE" id="PS50222">
    <property type="entry name" value="EF_HAND_2"/>
    <property type="match status" value="2"/>
</dbReference>
<dbReference type="EMBL" id="JWZT01005339">
    <property type="protein sequence ID" value="KII61482.1"/>
    <property type="molecule type" value="Genomic_DNA"/>
</dbReference>
<reference evidence="2 3" key="1">
    <citation type="journal article" date="2014" name="Genome Biol. Evol.">
        <title>The genome of the myxosporean Thelohanellus kitauei shows adaptations to nutrient acquisition within its fish host.</title>
        <authorList>
            <person name="Yang Y."/>
            <person name="Xiong J."/>
            <person name="Zhou Z."/>
            <person name="Huo F."/>
            <person name="Miao W."/>
            <person name="Ran C."/>
            <person name="Liu Y."/>
            <person name="Zhang J."/>
            <person name="Feng J."/>
            <person name="Wang M."/>
            <person name="Wang M."/>
            <person name="Wang L."/>
            <person name="Yao B."/>
        </authorList>
    </citation>
    <scope>NUCLEOTIDE SEQUENCE [LARGE SCALE GENOMIC DNA]</scope>
    <source>
        <strain evidence="2">Wuqing</strain>
    </source>
</reference>
<dbReference type="InterPro" id="IPR002048">
    <property type="entry name" value="EF_hand_dom"/>
</dbReference>
<dbReference type="FunFam" id="1.10.238.10:FF:000001">
    <property type="entry name" value="Calmodulin 1"/>
    <property type="match status" value="1"/>
</dbReference>
<dbReference type="Gene3D" id="1.10.238.10">
    <property type="entry name" value="EF-hand"/>
    <property type="match status" value="2"/>
</dbReference>
<dbReference type="Pfam" id="PF13499">
    <property type="entry name" value="EF-hand_7"/>
    <property type="match status" value="1"/>
</dbReference>
<dbReference type="OMA" id="GTDQIDP"/>
<dbReference type="SMART" id="SM00054">
    <property type="entry name" value="EFh"/>
    <property type="match status" value="2"/>
</dbReference>
<proteinExistence type="predicted"/>
<dbReference type="SUPFAM" id="SSF47473">
    <property type="entry name" value="EF-hand"/>
    <property type="match status" value="1"/>
</dbReference>
<dbReference type="PANTHER" id="PTHR23048:SF49">
    <property type="entry name" value="FI08416P-RELATED"/>
    <property type="match status" value="1"/>
</dbReference>
<name>A0A0C2IX70_THEKT</name>
<feature type="domain" description="EF-hand" evidence="1">
    <location>
        <begin position="71"/>
        <end position="106"/>
    </location>
</feature>
<dbReference type="AlphaFoldDB" id="A0A0C2IX70"/>
<dbReference type="GO" id="GO:0005509">
    <property type="term" value="F:calcium ion binding"/>
    <property type="evidence" value="ECO:0007669"/>
    <property type="project" value="InterPro"/>
</dbReference>
<evidence type="ECO:0000313" key="2">
    <source>
        <dbReference type="EMBL" id="KII61482.1"/>
    </source>
</evidence>
<dbReference type="InterPro" id="IPR050230">
    <property type="entry name" value="CALM/Myosin/TropC-like"/>
</dbReference>
<protein>
    <submittedName>
        <fullName evidence="2">Calmodulin</fullName>
    </submittedName>
</protein>
<comment type="caution">
    <text evidence="2">The sequence shown here is derived from an EMBL/GenBank/DDBJ whole genome shotgun (WGS) entry which is preliminary data.</text>
</comment>
<dbReference type="OrthoDB" id="26525at2759"/>
<keyword evidence="3" id="KW-1185">Reference proteome</keyword>
<dbReference type="InterPro" id="IPR011992">
    <property type="entry name" value="EF-hand-dom_pair"/>
</dbReference>